<dbReference type="Proteomes" id="UP000789570">
    <property type="component" value="Unassembled WGS sequence"/>
</dbReference>
<accession>A0A9N9D8H2</accession>
<comment type="caution">
    <text evidence="2">The sequence shown here is derived from an EMBL/GenBank/DDBJ whole genome shotgun (WGS) entry which is preliminary data.</text>
</comment>
<keyword evidence="3" id="KW-1185">Reference proteome</keyword>
<evidence type="ECO:0000256" key="1">
    <source>
        <dbReference type="SAM" id="Phobius"/>
    </source>
</evidence>
<evidence type="ECO:0000313" key="2">
    <source>
        <dbReference type="EMBL" id="CAG8627095.1"/>
    </source>
</evidence>
<name>A0A9N9D8H2_9GLOM</name>
<sequence>AIETIYHTDNIISFGKDFTSLNKFYDEQSVSNILVNLKLLLLKAEKNHTKFEKIIAKISPIKKSIQNLKKELKDYDLNKVKDIDIDSKICNKLKKAESNKLLYRSLATIIVVDYIYFFLNGPIDISMTIAIGAIELEALAVVITVVLSIMSVVAGNVGLKAEHTKAEALPILEII</sequence>
<gene>
    <name evidence="2" type="ORF">FCALED_LOCUS9866</name>
</gene>
<reference evidence="2" key="1">
    <citation type="submission" date="2021-06" db="EMBL/GenBank/DDBJ databases">
        <authorList>
            <person name="Kallberg Y."/>
            <person name="Tangrot J."/>
            <person name="Rosling A."/>
        </authorList>
    </citation>
    <scope>NUCLEOTIDE SEQUENCE</scope>
    <source>
        <strain evidence="2">UK204</strain>
    </source>
</reference>
<keyword evidence="1" id="KW-0812">Transmembrane</keyword>
<keyword evidence="1" id="KW-1133">Transmembrane helix</keyword>
<keyword evidence="1" id="KW-0472">Membrane</keyword>
<proteinExistence type="predicted"/>
<feature type="transmembrane region" description="Helical" evidence="1">
    <location>
        <begin position="101"/>
        <end position="119"/>
    </location>
</feature>
<protein>
    <submittedName>
        <fullName evidence="2">2785_t:CDS:1</fullName>
    </submittedName>
</protein>
<organism evidence="2 3">
    <name type="scientific">Funneliformis caledonium</name>
    <dbReference type="NCBI Taxonomy" id="1117310"/>
    <lineage>
        <taxon>Eukaryota</taxon>
        <taxon>Fungi</taxon>
        <taxon>Fungi incertae sedis</taxon>
        <taxon>Mucoromycota</taxon>
        <taxon>Glomeromycotina</taxon>
        <taxon>Glomeromycetes</taxon>
        <taxon>Glomerales</taxon>
        <taxon>Glomeraceae</taxon>
        <taxon>Funneliformis</taxon>
    </lineage>
</organism>
<feature type="non-terminal residue" evidence="2">
    <location>
        <position position="1"/>
    </location>
</feature>
<dbReference type="EMBL" id="CAJVPQ010003401">
    <property type="protein sequence ID" value="CAG8627095.1"/>
    <property type="molecule type" value="Genomic_DNA"/>
</dbReference>
<dbReference type="AlphaFoldDB" id="A0A9N9D8H2"/>
<feature type="transmembrane region" description="Helical" evidence="1">
    <location>
        <begin position="139"/>
        <end position="159"/>
    </location>
</feature>
<evidence type="ECO:0000313" key="3">
    <source>
        <dbReference type="Proteomes" id="UP000789570"/>
    </source>
</evidence>